<dbReference type="InterPro" id="IPR004843">
    <property type="entry name" value="Calcineurin-like_PHP"/>
</dbReference>
<dbReference type="Proteomes" id="UP000237968">
    <property type="component" value="Unassembled WGS sequence"/>
</dbReference>
<name>A0A2S9XCA0_9BACT</name>
<dbReference type="EMBL" id="PVNK01000281">
    <property type="protein sequence ID" value="PRP90482.1"/>
    <property type="molecule type" value="Genomic_DNA"/>
</dbReference>
<dbReference type="OrthoDB" id="9807890at2"/>
<gene>
    <name evidence="2" type="primary">apaH</name>
    <name evidence="2" type="ORF">ENSA5_65010</name>
</gene>
<dbReference type="EC" id="3.6.1.41" evidence="2"/>
<dbReference type="SUPFAM" id="SSF56300">
    <property type="entry name" value="Metallo-dependent phosphatases"/>
    <property type="match status" value="1"/>
</dbReference>
<dbReference type="InterPro" id="IPR029052">
    <property type="entry name" value="Metallo-depent_PP-like"/>
</dbReference>
<dbReference type="GO" id="GO:0016791">
    <property type="term" value="F:phosphatase activity"/>
    <property type="evidence" value="ECO:0007669"/>
    <property type="project" value="TreeGrafter"/>
</dbReference>
<dbReference type="InterPro" id="IPR050126">
    <property type="entry name" value="Ap4A_hydrolase"/>
</dbReference>
<dbReference type="GO" id="GO:0008803">
    <property type="term" value="F:bis(5'-nucleosyl)-tetraphosphatase (symmetrical) activity"/>
    <property type="evidence" value="ECO:0007669"/>
    <property type="project" value="UniProtKB-EC"/>
</dbReference>
<dbReference type="PANTHER" id="PTHR42850">
    <property type="entry name" value="METALLOPHOSPHOESTERASE"/>
    <property type="match status" value="1"/>
</dbReference>
<dbReference type="Gene3D" id="3.60.21.10">
    <property type="match status" value="1"/>
</dbReference>
<dbReference type="AlphaFoldDB" id="A0A2S9XCA0"/>
<dbReference type="GO" id="GO:0005737">
    <property type="term" value="C:cytoplasm"/>
    <property type="evidence" value="ECO:0007669"/>
    <property type="project" value="TreeGrafter"/>
</dbReference>
<dbReference type="RefSeq" id="WP_106395664.1">
    <property type="nucleotide sequence ID" value="NZ_PVNK01000281.1"/>
</dbReference>
<sequence>MRWIVGDLQGCARELEDLLRAIHFDAGRDQLWAAGDLVNRGPDSLATLRLWRELGGLGVIGNHEVYTLCARSGRWPRKHDTLDELYAAPDAEELLASLRALPAMALLPAADGARDVWLVHAGVHPQWRDLGEAAARLDAREHDDDWLTSDELSFVTRVRCCTATGERNRFDRLPEDCPPPFQAWDAFYDGDAIIVHGHWARRGHYRGAKTIGLDSGCVYGGPLTAWCVEEDRVVQVPSRKS</sequence>
<comment type="caution">
    <text evidence="2">The sequence shown here is derived from an EMBL/GenBank/DDBJ whole genome shotgun (WGS) entry which is preliminary data.</text>
</comment>
<feature type="domain" description="Calcineurin-like phosphoesterase" evidence="1">
    <location>
        <begin position="3"/>
        <end position="199"/>
    </location>
</feature>
<evidence type="ECO:0000313" key="2">
    <source>
        <dbReference type="EMBL" id="PRP90482.1"/>
    </source>
</evidence>
<organism evidence="2 3">
    <name type="scientific">Enhygromyxa salina</name>
    <dbReference type="NCBI Taxonomy" id="215803"/>
    <lineage>
        <taxon>Bacteria</taxon>
        <taxon>Pseudomonadati</taxon>
        <taxon>Myxococcota</taxon>
        <taxon>Polyangia</taxon>
        <taxon>Nannocystales</taxon>
        <taxon>Nannocystaceae</taxon>
        <taxon>Enhygromyxa</taxon>
    </lineage>
</organism>
<dbReference type="PANTHER" id="PTHR42850:SF4">
    <property type="entry name" value="ZINC-DEPENDENT ENDOPOLYPHOSPHATASE"/>
    <property type="match status" value="1"/>
</dbReference>
<keyword evidence="3" id="KW-1185">Reference proteome</keyword>
<keyword evidence="2" id="KW-0378">Hydrolase</keyword>
<reference evidence="2 3" key="1">
    <citation type="submission" date="2018-03" db="EMBL/GenBank/DDBJ databases">
        <title>Draft Genome Sequences of the Obligatory Marine Myxobacteria Enhygromyxa salina SWB005.</title>
        <authorList>
            <person name="Poehlein A."/>
            <person name="Moghaddam J.A."/>
            <person name="Harms H."/>
            <person name="Alanjari M."/>
            <person name="Koenig G.M."/>
            <person name="Daniel R."/>
            <person name="Schaeberle T.F."/>
        </authorList>
    </citation>
    <scope>NUCLEOTIDE SEQUENCE [LARGE SCALE GENOMIC DNA]</scope>
    <source>
        <strain evidence="2 3">SWB005</strain>
    </source>
</reference>
<evidence type="ECO:0000313" key="3">
    <source>
        <dbReference type="Proteomes" id="UP000237968"/>
    </source>
</evidence>
<proteinExistence type="predicted"/>
<dbReference type="Pfam" id="PF00149">
    <property type="entry name" value="Metallophos"/>
    <property type="match status" value="1"/>
</dbReference>
<evidence type="ECO:0000259" key="1">
    <source>
        <dbReference type="Pfam" id="PF00149"/>
    </source>
</evidence>
<protein>
    <submittedName>
        <fullName evidence="2">Bis(5'-nucleosyl)-tetraphosphatase, symmetrical</fullName>
        <ecNumber evidence="2">3.6.1.41</ecNumber>
    </submittedName>
</protein>
<accession>A0A2S9XCA0</accession>